<reference evidence="1" key="1">
    <citation type="submission" date="2017-07" db="EMBL/GenBank/DDBJ databases">
        <title>Taro Niue Genome Assembly and Annotation.</title>
        <authorList>
            <person name="Atibalentja N."/>
            <person name="Keating K."/>
            <person name="Fields C.J."/>
        </authorList>
    </citation>
    <scope>NUCLEOTIDE SEQUENCE</scope>
    <source>
        <strain evidence="1">Niue_2</strain>
        <tissue evidence="1">Leaf</tissue>
    </source>
</reference>
<protein>
    <submittedName>
        <fullName evidence="1">Uncharacterized protein</fullName>
    </submittedName>
</protein>
<dbReference type="EMBL" id="NMUH01011523">
    <property type="protein sequence ID" value="MQM21744.1"/>
    <property type="molecule type" value="Genomic_DNA"/>
</dbReference>
<evidence type="ECO:0000313" key="2">
    <source>
        <dbReference type="Proteomes" id="UP000652761"/>
    </source>
</evidence>
<dbReference type="AlphaFoldDB" id="A0A843XPM2"/>
<name>A0A843XPM2_COLES</name>
<evidence type="ECO:0000313" key="1">
    <source>
        <dbReference type="EMBL" id="MQM21744.1"/>
    </source>
</evidence>
<organism evidence="1 2">
    <name type="scientific">Colocasia esculenta</name>
    <name type="common">Wild taro</name>
    <name type="synonym">Arum esculentum</name>
    <dbReference type="NCBI Taxonomy" id="4460"/>
    <lineage>
        <taxon>Eukaryota</taxon>
        <taxon>Viridiplantae</taxon>
        <taxon>Streptophyta</taxon>
        <taxon>Embryophyta</taxon>
        <taxon>Tracheophyta</taxon>
        <taxon>Spermatophyta</taxon>
        <taxon>Magnoliopsida</taxon>
        <taxon>Liliopsida</taxon>
        <taxon>Araceae</taxon>
        <taxon>Aroideae</taxon>
        <taxon>Colocasieae</taxon>
        <taxon>Colocasia</taxon>
    </lineage>
</organism>
<comment type="caution">
    <text evidence="1">The sequence shown here is derived from an EMBL/GenBank/DDBJ whole genome shotgun (WGS) entry which is preliminary data.</text>
</comment>
<keyword evidence="2" id="KW-1185">Reference proteome</keyword>
<dbReference type="Proteomes" id="UP000652761">
    <property type="component" value="Unassembled WGS sequence"/>
</dbReference>
<gene>
    <name evidence="1" type="ORF">Taro_054789</name>
</gene>
<accession>A0A843XPM2</accession>
<sequence>MELVLRRWSAGACAIDGGLGVCAVGGGCVRSWGGGQLVHSWGLCDAKARKWHDGRARARLGGAWLPCVAAEAGSGAADLVRWRVSSEIVGFCSLLKAYGEDNPGCTAEKAYSGKELFFFLVCSGSVWHLHKKWNMEIRLDI</sequence>
<dbReference type="PROSITE" id="PS51257">
    <property type="entry name" value="PROKAR_LIPOPROTEIN"/>
    <property type="match status" value="1"/>
</dbReference>
<proteinExistence type="predicted"/>